<keyword evidence="3" id="KW-1185">Reference proteome</keyword>
<evidence type="ECO:0000313" key="2">
    <source>
        <dbReference type="EMBL" id="NJC26454.1"/>
    </source>
</evidence>
<gene>
    <name evidence="2" type="ORF">GGR27_001953</name>
</gene>
<organism evidence="2 3">
    <name type="scientific">Neolewinella antarctica</name>
    <dbReference type="NCBI Taxonomy" id="442734"/>
    <lineage>
        <taxon>Bacteria</taxon>
        <taxon>Pseudomonadati</taxon>
        <taxon>Bacteroidota</taxon>
        <taxon>Saprospiria</taxon>
        <taxon>Saprospirales</taxon>
        <taxon>Lewinellaceae</taxon>
        <taxon>Neolewinella</taxon>
    </lineage>
</organism>
<name>A0ABX0XAZ8_9BACT</name>
<feature type="chain" id="PRO_5045853840" evidence="1">
    <location>
        <begin position="20"/>
        <end position="355"/>
    </location>
</feature>
<keyword evidence="1" id="KW-0732">Signal</keyword>
<proteinExistence type="predicted"/>
<accession>A0ABX0XAZ8</accession>
<dbReference type="EMBL" id="JAATJH010000002">
    <property type="protein sequence ID" value="NJC26454.1"/>
    <property type="molecule type" value="Genomic_DNA"/>
</dbReference>
<dbReference type="Proteomes" id="UP000770785">
    <property type="component" value="Unassembled WGS sequence"/>
</dbReference>
<reference evidence="2 3" key="1">
    <citation type="submission" date="2020-03" db="EMBL/GenBank/DDBJ databases">
        <title>Genomic Encyclopedia of Type Strains, Phase IV (KMG-IV): sequencing the most valuable type-strain genomes for metagenomic binning, comparative biology and taxonomic classification.</title>
        <authorList>
            <person name="Goeker M."/>
        </authorList>
    </citation>
    <scope>NUCLEOTIDE SEQUENCE [LARGE SCALE GENOMIC DNA]</scope>
    <source>
        <strain evidence="2 3">DSM 105096</strain>
    </source>
</reference>
<protein>
    <submittedName>
        <fullName evidence="2">Uncharacterized protein</fullName>
    </submittedName>
</protein>
<comment type="caution">
    <text evidence="2">The sequence shown here is derived from an EMBL/GenBank/DDBJ whole genome shotgun (WGS) entry which is preliminary data.</text>
</comment>
<evidence type="ECO:0000256" key="1">
    <source>
        <dbReference type="SAM" id="SignalP"/>
    </source>
</evidence>
<sequence>MHRLLSTTLLLLLPLFATATSIFDQLNLADPHAALPVTLSLPFDSIIARSSEDQKGVFSFTDATGIAQDWSVKISLRGKFRRTRCGMPPLKLDFSKKDLRIAGLTSYDKYKLVVPCYESAEAQELVLKEYLAYQAYALVTPTSFRTQLLELTIRDENGGSDRIVTAFLIENTDEMAERIGGEDTEVLLGAPAEHYAAEAEATHALFQFLIGNGDYSLLMRRNVKIVTIGDEKLPVGYDFDFAGWVDAHYASPNGDVGQTDLSERIYLGYAQSDDIMERATTKFRDKRREVLKLIRSSDLSYESRLELDHFATSFFSQLNRLKSDRDLTLYDQLRGEVASLIPMGEDASNFQSFGK</sequence>
<evidence type="ECO:0000313" key="3">
    <source>
        <dbReference type="Proteomes" id="UP000770785"/>
    </source>
</evidence>
<dbReference type="RefSeq" id="WP_168037194.1">
    <property type="nucleotide sequence ID" value="NZ_JAATJH010000002.1"/>
</dbReference>
<feature type="signal peptide" evidence="1">
    <location>
        <begin position="1"/>
        <end position="19"/>
    </location>
</feature>